<dbReference type="EMBL" id="CP001778">
    <property type="protein sequence ID" value="ADD41356.1"/>
    <property type="molecule type" value="Genomic_DNA"/>
</dbReference>
<dbReference type="KEGG" id="sna:Snas_1654"/>
<accession>D3PX93</accession>
<evidence type="ECO:0000256" key="1">
    <source>
        <dbReference type="SAM" id="SignalP"/>
    </source>
</evidence>
<protein>
    <submittedName>
        <fullName evidence="2">Uncharacterized protein</fullName>
    </submittedName>
</protein>
<reference evidence="2 3" key="1">
    <citation type="journal article" date="2009" name="Stand. Genomic Sci.">
        <title>Complete genome sequence of Stackebrandtia nassauensis type strain (LLR-40K-21).</title>
        <authorList>
            <person name="Munk C."/>
            <person name="Lapidus A."/>
            <person name="Copeland A."/>
            <person name="Jando M."/>
            <person name="Mayilraj S."/>
            <person name="Glavina Del Rio T."/>
            <person name="Nolan M."/>
            <person name="Chen F."/>
            <person name="Lucas S."/>
            <person name="Tice H."/>
            <person name="Cheng J.F."/>
            <person name="Han C."/>
            <person name="Detter J.C."/>
            <person name="Bruce D."/>
            <person name="Goodwin L."/>
            <person name="Chain P."/>
            <person name="Pitluck S."/>
            <person name="Goker M."/>
            <person name="Ovchinikova G."/>
            <person name="Pati A."/>
            <person name="Ivanova N."/>
            <person name="Mavromatis K."/>
            <person name="Chen A."/>
            <person name="Palaniappan K."/>
            <person name="Land M."/>
            <person name="Hauser L."/>
            <person name="Chang Y.J."/>
            <person name="Jeffries C.D."/>
            <person name="Bristow J."/>
            <person name="Eisen J.A."/>
            <person name="Markowitz V."/>
            <person name="Hugenholtz P."/>
            <person name="Kyrpides N.C."/>
            <person name="Klenk H.P."/>
        </authorList>
    </citation>
    <scope>NUCLEOTIDE SEQUENCE [LARGE SCALE GENOMIC DNA]</scope>
    <source>
        <strain evidence="3">DSM 44728 / CIP 108903 / NRRL B-16338 / NBRC 102104 / LLR-40K-21</strain>
    </source>
</reference>
<dbReference type="STRING" id="446470.Snas_1654"/>
<keyword evidence="1" id="KW-0732">Signal</keyword>
<name>D3PX93_STANL</name>
<dbReference type="AlphaFoldDB" id="D3PX93"/>
<feature type="chain" id="PRO_5003048663" evidence="1">
    <location>
        <begin position="32"/>
        <end position="334"/>
    </location>
</feature>
<evidence type="ECO:0000313" key="2">
    <source>
        <dbReference type="EMBL" id="ADD41356.1"/>
    </source>
</evidence>
<dbReference type="OrthoDB" id="4290103at2"/>
<organism evidence="2 3">
    <name type="scientific">Stackebrandtia nassauensis (strain DSM 44728 / CIP 108903 / NRRL B-16338 / NBRC 102104 / LLR-40K-21)</name>
    <dbReference type="NCBI Taxonomy" id="446470"/>
    <lineage>
        <taxon>Bacteria</taxon>
        <taxon>Bacillati</taxon>
        <taxon>Actinomycetota</taxon>
        <taxon>Actinomycetes</taxon>
        <taxon>Glycomycetales</taxon>
        <taxon>Glycomycetaceae</taxon>
        <taxon>Stackebrandtia</taxon>
    </lineage>
</organism>
<dbReference type="eggNOG" id="ENOG5033SAN">
    <property type="taxonomic scope" value="Bacteria"/>
</dbReference>
<dbReference type="HOGENOM" id="CLU_943070_0_0_11"/>
<dbReference type="Proteomes" id="UP000000844">
    <property type="component" value="Chromosome"/>
</dbReference>
<sequence>MRRAVTRLAAVATVLVTVPLAVLWASTTASSETTRGAPAYEYPVTRHADTSKPIPGVSVDISADKGQAVYLWARDLAAENVTPLGSGDNIGTTFSLECRHRDGTALDGERGTYWAANLVPPGEKKLTATLRWTFVAPAAGDYTCEVLVTSYSTIIVDGREVTMRVPAGASLAHRVYPASQRWTLPAESERTVKAGQSVTTLGFTYRPTTSEPKLAVVQDTNLTTCKAGSSICDGGSPGNSGSKVTTQVVAKLLNEDGTACGADLKSPAKNGYISTAKHHWTSTNTLYIEKSQLGNCPRLRLSLSLRVTEGNPVVIHAGFSVYRARTHGTAFEYS</sequence>
<keyword evidence="3" id="KW-1185">Reference proteome</keyword>
<dbReference type="RefSeq" id="WP_013016927.1">
    <property type="nucleotide sequence ID" value="NC_013947.1"/>
</dbReference>
<evidence type="ECO:0000313" key="3">
    <source>
        <dbReference type="Proteomes" id="UP000000844"/>
    </source>
</evidence>
<proteinExistence type="predicted"/>
<feature type="signal peptide" evidence="1">
    <location>
        <begin position="1"/>
        <end position="31"/>
    </location>
</feature>
<gene>
    <name evidence="2" type="ordered locus">Snas_1654</name>
</gene>